<comment type="caution">
    <text evidence="3">The sequence shown here is derived from an EMBL/GenBank/DDBJ whole genome shotgun (WGS) entry which is preliminary data.</text>
</comment>
<feature type="region of interest" description="Disordered" evidence="1">
    <location>
        <begin position="67"/>
        <end position="90"/>
    </location>
</feature>
<feature type="chain" id="PRO_5042096800" description="Secreted protein" evidence="2">
    <location>
        <begin position="31"/>
        <end position="90"/>
    </location>
</feature>
<organism evidence="3 4">
    <name type="scientific">Nepenthes gracilis</name>
    <name type="common">Slender pitcher plant</name>
    <dbReference type="NCBI Taxonomy" id="150966"/>
    <lineage>
        <taxon>Eukaryota</taxon>
        <taxon>Viridiplantae</taxon>
        <taxon>Streptophyta</taxon>
        <taxon>Embryophyta</taxon>
        <taxon>Tracheophyta</taxon>
        <taxon>Spermatophyta</taxon>
        <taxon>Magnoliopsida</taxon>
        <taxon>eudicotyledons</taxon>
        <taxon>Gunneridae</taxon>
        <taxon>Pentapetalae</taxon>
        <taxon>Caryophyllales</taxon>
        <taxon>Nepenthaceae</taxon>
        <taxon>Nepenthes</taxon>
    </lineage>
</organism>
<evidence type="ECO:0000313" key="3">
    <source>
        <dbReference type="EMBL" id="GMH09633.1"/>
    </source>
</evidence>
<evidence type="ECO:0000256" key="2">
    <source>
        <dbReference type="SAM" id="SignalP"/>
    </source>
</evidence>
<keyword evidence="2" id="KW-0732">Signal</keyword>
<evidence type="ECO:0000313" key="4">
    <source>
        <dbReference type="Proteomes" id="UP001279734"/>
    </source>
</evidence>
<gene>
    <name evidence="3" type="ORF">Nepgr_011474</name>
</gene>
<protein>
    <recommendedName>
        <fullName evidence="5">Secreted protein</fullName>
    </recommendedName>
</protein>
<evidence type="ECO:0000256" key="1">
    <source>
        <dbReference type="SAM" id="MobiDB-lite"/>
    </source>
</evidence>
<proteinExistence type="predicted"/>
<dbReference type="AlphaFoldDB" id="A0AAD3SE94"/>
<feature type="signal peptide" evidence="2">
    <location>
        <begin position="1"/>
        <end position="30"/>
    </location>
</feature>
<sequence length="90" mass="9788">MFMASCSSPALKMTLLLMATLLLQQQFVFMEASRPRGIFAPPTPRPALVKPPSVAAFTVNCRKMMETEAFRPTTPGRSPGVGHEEPPGAR</sequence>
<dbReference type="EMBL" id="BSYO01000009">
    <property type="protein sequence ID" value="GMH09633.1"/>
    <property type="molecule type" value="Genomic_DNA"/>
</dbReference>
<name>A0AAD3SE94_NEPGR</name>
<reference evidence="3" key="1">
    <citation type="submission" date="2023-05" db="EMBL/GenBank/DDBJ databases">
        <title>Nepenthes gracilis genome sequencing.</title>
        <authorList>
            <person name="Fukushima K."/>
        </authorList>
    </citation>
    <scope>NUCLEOTIDE SEQUENCE</scope>
    <source>
        <strain evidence="3">SING2019-196</strain>
    </source>
</reference>
<dbReference type="Proteomes" id="UP001279734">
    <property type="component" value="Unassembled WGS sequence"/>
</dbReference>
<evidence type="ECO:0008006" key="5">
    <source>
        <dbReference type="Google" id="ProtNLM"/>
    </source>
</evidence>
<accession>A0AAD3SE94</accession>
<keyword evidence="4" id="KW-1185">Reference proteome</keyword>